<evidence type="ECO:0000313" key="6">
    <source>
        <dbReference type="EMBL" id="EOA06114.1"/>
    </source>
</evidence>
<dbReference type="InterPro" id="IPR036388">
    <property type="entry name" value="WH-like_DNA-bd_sf"/>
</dbReference>
<dbReference type="Pfam" id="PF00126">
    <property type="entry name" value="HTH_1"/>
    <property type="match status" value="1"/>
</dbReference>
<comment type="similarity">
    <text evidence="1">Belongs to the LysR transcriptional regulatory family.</text>
</comment>
<evidence type="ECO:0000259" key="5">
    <source>
        <dbReference type="PROSITE" id="PS50931"/>
    </source>
</evidence>
<dbReference type="InterPro" id="IPR036390">
    <property type="entry name" value="WH_DNA-bd_sf"/>
</dbReference>
<feature type="domain" description="HTH lysR-type" evidence="5">
    <location>
        <begin position="3"/>
        <end position="60"/>
    </location>
</feature>
<dbReference type="InterPro" id="IPR005119">
    <property type="entry name" value="LysR_subst-bd"/>
</dbReference>
<organism evidence="6 7">
    <name type="scientific">Herbaspirillum frisingense GSF30</name>
    <dbReference type="NCBI Taxonomy" id="864073"/>
    <lineage>
        <taxon>Bacteria</taxon>
        <taxon>Pseudomonadati</taxon>
        <taxon>Pseudomonadota</taxon>
        <taxon>Betaproteobacteria</taxon>
        <taxon>Burkholderiales</taxon>
        <taxon>Oxalobacteraceae</taxon>
        <taxon>Herbaspirillum</taxon>
    </lineage>
</organism>
<dbReference type="PROSITE" id="PS50931">
    <property type="entry name" value="HTH_LYSR"/>
    <property type="match status" value="1"/>
</dbReference>
<dbReference type="PRINTS" id="PR00039">
    <property type="entry name" value="HTHLYSR"/>
</dbReference>
<dbReference type="FunFam" id="1.10.10.10:FF:000001">
    <property type="entry name" value="LysR family transcriptional regulator"/>
    <property type="match status" value="1"/>
</dbReference>
<dbReference type="InterPro" id="IPR000847">
    <property type="entry name" value="LysR_HTH_N"/>
</dbReference>
<dbReference type="GO" id="GO:0003700">
    <property type="term" value="F:DNA-binding transcription factor activity"/>
    <property type="evidence" value="ECO:0007669"/>
    <property type="project" value="InterPro"/>
</dbReference>
<comment type="caution">
    <text evidence="6">The sequence shown here is derived from an EMBL/GenBank/DDBJ whole genome shotgun (WGS) entry which is preliminary data.</text>
</comment>
<evidence type="ECO:0000256" key="2">
    <source>
        <dbReference type="ARBA" id="ARBA00023015"/>
    </source>
</evidence>
<keyword evidence="2" id="KW-0805">Transcription regulation</keyword>
<dbReference type="CDD" id="cd08422">
    <property type="entry name" value="PBP2_CrgA_like"/>
    <property type="match status" value="1"/>
</dbReference>
<gene>
    <name evidence="6" type="ORF">HFRIS_004718</name>
</gene>
<sequence length="304" mass="34115">MFDDLVLLRSFVAIVECGSISSAARALRMTQPTLSRQLSALEQQCGAELLRRDTHRMSLTETGQRFLHDARAIIELADEAQQRLRLEQGGLQGNIRVFSTIDFGQTVVSRLISSFIHAHPGVTMELAYSNRPLHMIEEGCDVGIIAGALTDDRVVARSLGQIRRHVVASPGLMAAHRRCRRPEDLQEWPWVILSSATFGGTREVMLYRDGEESRLQVRPLLQSEGVTSLREAARMDLGVAALPTWLVEEDLVSGRLVRLLPKWEASTLPAHVVYPARRNLPLRARTFVDFALEYMSTVLTSHRR</sequence>
<dbReference type="InterPro" id="IPR058163">
    <property type="entry name" value="LysR-type_TF_proteobact-type"/>
</dbReference>
<reference evidence="6 7" key="1">
    <citation type="journal article" date="2013" name="Front. Microbiol.">
        <title>The genome of the endophytic bacterium H. frisingense GSF30(T) identifies diverse strategies in the Herbaspirillum genus to interact with plants.</title>
        <authorList>
            <person name="Straub D."/>
            <person name="Rothballer M."/>
            <person name="Hartmann A."/>
            <person name="Ludewig U."/>
        </authorList>
    </citation>
    <scope>NUCLEOTIDE SEQUENCE [LARGE SCALE GENOMIC DNA]</scope>
    <source>
        <strain evidence="6 7">GSF30</strain>
    </source>
</reference>
<proteinExistence type="inferred from homology"/>
<dbReference type="Pfam" id="PF03466">
    <property type="entry name" value="LysR_substrate"/>
    <property type="match status" value="1"/>
</dbReference>
<evidence type="ECO:0000256" key="3">
    <source>
        <dbReference type="ARBA" id="ARBA00023125"/>
    </source>
</evidence>
<dbReference type="PANTHER" id="PTHR30537:SF5">
    <property type="entry name" value="HTH-TYPE TRANSCRIPTIONAL ACTIVATOR TTDR-RELATED"/>
    <property type="match status" value="1"/>
</dbReference>
<accession>A0AAI9N577</accession>
<dbReference type="Gene3D" id="3.40.190.290">
    <property type="match status" value="1"/>
</dbReference>
<dbReference type="Gene3D" id="1.10.10.10">
    <property type="entry name" value="Winged helix-like DNA-binding domain superfamily/Winged helix DNA-binding domain"/>
    <property type="match status" value="1"/>
</dbReference>
<evidence type="ECO:0000313" key="7">
    <source>
        <dbReference type="Proteomes" id="UP000006772"/>
    </source>
</evidence>
<name>A0AAI9N577_9BURK</name>
<dbReference type="SUPFAM" id="SSF46785">
    <property type="entry name" value="Winged helix' DNA-binding domain"/>
    <property type="match status" value="1"/>
</dbReference>
<evidence type="ECO:0000256" key="4">
    <source>
        <dbReference type="ARBA" id="ARBA00023163"/>
    </source>
</evidence>
<protein>
    <submittedName>
        <fullName evidence="6">LysR family transcriptional regulator</fullName>
    </submittedName>
</protein>
<dbReference type="RefSeq" id="WP_006462098.1">
    <property type="nucleotide sequence ID" value="NZ_AEEC02000004.1"/>
</dbReference>
<dbReference type="PANTHER" id="PTHR30537">
    <property type="entry name" value="HTH-TYPE TRANSCRIPTIONAL REGULATOR"/>
    <property type="match status" value="1"/>
</dbReference>
<keyword evidence="3" id="KW-0238">DNA-binding</keyword>
<dbReference type="Proteomes" id="UP000006772">
    <property type="component" value="Unassembled WGS sequence"/>
</dbReference>
<evidence type="ECO:0000256" key="1">
    <source>
        <dbReference type="ARBA" id="ARBA00009437"/>
    </source>
</evidence>
<dbReference type="EMBL" id="AEEC02000004">
    <property type="protein sequence ID" value="EOA06114.1"/>
    <property type="molecule type" value="Genomic_DNA"/>
</dbReference>
<keyword evidence="4" id="KW-0804">Transcription</keyword>
<dbReference type="SUPFAM" id="SSF53850">
    <property type="entry name" value="Periplasmic binding protein-like II"/>
    <property type="match status" value="1"/>
</dbReference>
<dbReference type="GO" id="GO:0003677">
    <property type="term" value="F:DNA binding"/>
    <property type="evidence" value="ECO:0007669"/>
    <property type="project" value="UniProtKB-KW"/>
</dbReference>
<dbReference type="AlphaFoldDB" id="A0AAI9N577"/>